<keyword evidence="1" id="KW-0812">Transmembrane</keyword>
<accession>A0A3M6Q6K6</accession>
<protein>
    <submittedName>
        <fullName evidence="2">Uncharacterized protein</fullName>
    </submittedName>
</protein>
<accession>A0A3M6Q2Y7</accession>
<name>A0A3M6Q2Y7_9BURK</name>
<keyword evidence="5" id="KW-1185">Reference proteome</keyword>
<feature type="transmembrane region" description="Helical" evidence="1">
    <location>
        <begin position="203"/>
        <end position="223"/>
    </location>
</feature>
<keyword evidence="1" id="KW-0472">Membrane</keyword>
<dbReference type="AlphaFoldDB" id="A0A3M6Q2Y7"/>
<dbReference type="Proteomes" id="UP000267521">
    <property type="component" value="Unassembled WGS sequence"/>
</dbReference>
<evidence type="ECO:0000256" key="1">
    <source>
        <dbReference type="SAM" id="Phobius"/>
    </source>
</evidence>
<comment type="caution">
    <text evidence="2">The sequence shown here is derived from an EMBL/GenBank/DDBJ whole genome shotgun (WGS) entry which is preliminary data.</text>
</comment>
<feature type="transmembrane region" description="Helical" evidence="1">
    <location>
        <begin position="6"/>
        <end position="28"/>
    </location>
</feature>
<evidence type="ECO:0000313" key="6">
    <source>
        <dbReference type="Proteomes" id="UP000267521"/>
    </source>
</evidence>
<reference evidence="5 6" key="1">
    <citation type="submission" date="2018-10" db="EMBL/GenBank/DDBJ databases">
        <title>Comamonadaceae CDC group NO-1 genome sequencing and assembly.</title>
        <authorList>
            <person name="Bernier A.-M."/>
            <person name="Bernard K."/>
        </authorList>
    </citation>
    <scope>NUCLEOTIDE SEQUENCE [LARGE SCALE GENOMIC DNA]</scope>
    <source>
        <strain evidence="2 5">NML161473</strain>
        <strain evidence="4 7">NML180581</strain>
        <strain evidence="3 6">NML970147</strain>
    </source>
</reference>
<evidence type="ECO:0000313" key="4">
    <source>
        <dbReference type="EMBL" id="RMX11226.1"/>
    </source>
</evidence>
<dbReference type="EMBL" id="RDQL01000019">
    <property type="protein sequence ID" value="RMW96708.1"/>
    <property type="molecule type" value="Genomic_DNA"/>
</dbReference>
<dbReference type="RefSeq" id="WP_122238063.1">
    <property type="nucleotide sequence ID" value="NZ_RDQK01000004.1"/>
</dbReference>
<evidence type="ECO:0000313" key="7">
    <source>
        <dbReference type="Proteomes" id="UP000281171"/>
    </source>
</evidence>
<sequence length="241" mass="28188">MWWDKLWLMFLIYPVVLLALPWFLVLTVRLPCKFRYQEAPSDALQKAVADEGFQQASQALQRLGYQRSMGGMMEIVKGVHLMGLVWEHPERTHRVALQFNTQTLQTLVEFQQRYSDGTWLNLHNGRDAPWPLSRRVRLYVLPGERNVARMESVFVQLQQRLPIQAEPQLARGEAGTRAMLDTLNAELYGWCKKGMFSMQCRDGWRRLGIGFAYWLVFTGNWPFNRLMQARQRKRTLAAIAE</sequence>
<organism evidence="2 5">
    <name type="scientific">Allofranklinella schreckenbergeri</name>
    <dbReference type="NCBI Taxonomy" id="1076744"/>
    <lineage>
        <taxon>Bacteria</taxon>
        <taxon>Pseudomonadati</taxon>
        <taxon>Pseudomonadota</taxon>
        <taxon>Betaproteobacteria</taxon>
        <taxon>Burkholderiales</taxon>
        <taxon>Comamonadaceae</taxon>
        <taxon>Allofranklinella</taxon>
    </lineage>
</organism>
<dbReference type="Proteomes" id="UP000281171">
    <property type="component" value="Unassembled WGS sequence"/>
</dbReference>
<dbReference type="EMBL" id="RDQK01000004">
    <property type="protein sequence ID" value="RMX11226.1"/>
    <property type="molecule type" value="Genomic_DNA"/>
</dbReference>
<evidence type="ECO:0000313" key="5">
    <source>
        <dbReference type="Proteomes" id="UP000267035"/>
    </source>
</evidence>
<gene>
    <name evidence="4" type="ORF">EBQ24_02010</name>
    <name evidence="2" type="ORF">EBQ25_10990</name>
    <name evidence="3" type="ORF">EBQ26_05685</name>
</gene>
<evidence type="ECO:0000313" key="2">
    <source>
        <dbReference type="EMBL" id="RMW96708.1"/>
    </source>
</evidence>
<evidence type="ECO:0000313" key="3">
    <source>
        <dbReference type="EMBL" id="RMW98812.1"/>
    </source>
</evidence>
<keyword evidence="1" id="KW-1133">Transmembrane helix</keyword>
<accession>A0A3M6R795</accession>
<proteinExistence type="predicted"/>
<dbReference type="EMBL" id="RDQM01000006">
    <property type="protein sequence ID" value="RMW98812.1"/>
    <property type="molecule type" value="Genomic_DNA"/>
</dbReference>
<dbReference type="Proteomes" id="UP000267035">
    <property type="component" value="Unassembled WGS sequence"/>
</dbReference>